<dbReference type="EMBL" id="QGGY01000015">
    <property type="protein sequence ID" value="PWJ72860.1"/>
    <property type="molecule type" value="Genomic_DNA"/>
</dbReference>
<evidence type="ECO:0000259" key="4">
    <source>
        <dbReference type="Pfam" id="PF00135"/>
    </source>
</evidence>
<comment type="caution">
    <text evidence="5">The sequence shown here is derived from an EMBL/GenBank/DDBJ whole genome shotgun (WGS) entry which is preliminary data.</text>
</comment>
<accession>A0AB73SZB6</accession>
<sequence length="528" mass="58135">MEQKYDMAGKEKTVCAASAETESPVAETDCGKVKGEIREGISIFRGIPYGDDCTGSRRFQAPRPAVNWEGVRDCTRNGFYAPQFGCSISGSRELGEYFSGGHPEKFGVAGEEQNENCLVLNVVTPGCDDKRRPVVVYIHGGGFSTGSGTLVLGADRWVREEDLVIVGVNHRLNLFGYLYLGELDPKYADSGAAGMLDLILALKWVQKNIGNFGGDPERVTIMGESGGGAKVSTLLAMKEAGDLFRAAIVESGSMPVGCRSREEGTLQALKLLEKLGIPGDRPGLLEDKTTEELLWAMKESGNMGAMEFQPVADGIHIEAGQGYTAPEGAENIPLLVGASEDELAIFLEPELLENMTWENMDKSLAEITIEEPLYQINREDWGRIISRFRELDKDQSSPAHLFAKICSQASMLGGGAYYQAMKKAGQKAAVYSYIVSCDSPHPGIEGQRYSWHTADLPLQMRIVLYPDSEELSRKMAHAWAAFIRDGVPSAEGLEWKPFTQEEKWTMVIGEQWKMEKDPLREMRMCLEV</sequence>
<dbReference type="PANTHER" id="PTHR43142">
    <property type="entry name" value="CARBOXYLIC ESTER HYDROLASE"/>
    <property type="match status" value="1"/>
</dbReference>
<evidence type="ECO:0000313" key="6">
    <source>
        <dbReference type="Proteomes" id="UP000245412"/>
    </source>
</evidence>
<evidence type="ECO:0000256" key="2">
    <source>
        <dbReference type="ARBA" id="ARBA00022801"/>
    </source>
</evidence>
<gene>
    <name evidence="5" type="ORF">C7383_11510</name>
</gene>
<reference evidence="5 6" key="1">
    <citation type="submission" date="2018-05" db="EMBL/GenBank/DDBJ databases">
        <authorList>
            <person name="Goeker M."/>
            <person name="Huntemann M."/>
            <person name="Clum A."/>
            <person name="Pillay M."/>
            <person name="Palaniappan K."/>
            <person name="Varghese N."/>
            <person name="Mikhailova N."/>
            <person name="Stamatis D."/>
            <person name="Reddy T."/>
            <person name="Daum C."/>
            <person name="Shapiro N."/>
            <person name="Ivanova N."/>
            <person name="Kyrpides N."/>
            <person name="Woyke T."/>
        </authorList>
    </citation>
    <scope>NUCLEOTIDE SEQUENCE [LARGE SCALE GENOMIC DNA]</scope>
    <source>
        <strain evidence="5 6">DSM 26524</strain>
    </source>
</reference>
<proteinExistence type="inferred from homology"/>
<dbReference type="AlphaFoldDB" id="A0AB73SZB6"/>
<feature type="domain" description="Carboxylesterase type B" evidence="4">
    <location>
        <begin position="23"/>
        <end position="516"/>
    </location>
</feature>
<dbReference type="Pfam" id="PF00135">
    <property type="entry name" value="COesterase"/>
    <property type="match status" value="1"/>
</dbReference>
<evidence type="ECO:0000313" key="5">
    <source>
        <dbReference type="EMBL" id="PWJ72860.1"/>
    </source>
</evidence>
<dbReference type="PANTHER" id="PTHR43142:SF1">
    <property type="entry name" value="CARBOXYLIC ESTER HYDROLASE"/>
    <property type="match status" value="1"/>
</dbReference>
<comment type="similarity">
    <text evidence="1 3">Belongs to the type-B carboxylesterase/lipase family.</text>
</comment>
<dbReference type="RefSeq" id="WP_109748040.1">
    <property type="nucleotide sequence ID" value="NZ_JANKBI010000015.1"/>
</dbReference>
<dbReference type="InterPro" id="IPR019826">
    <property type="entry name" value="Carboxylesterase_B_AS"/>
</dbReference>
<evidence type="ECO:0000256" key="1">
    <source>
        <dbReference type="ARBA" id="ARBA00005964"/>
    </source>
</evidence>
<keyword evidence="6" id="KW-1185">Reference proteome</keyword>
<keyword evidence="2 3" id="KW-0378">Hydrolase</keyword>
<evidence type="ECO:0000256" key="3">
    <source>
        <dbReference type="RuleBase" id="RU361235"/>
    </source>
</evidence>
<dbReference type="GO" id="GO:0016787">
    <property type="term" value="F:hydrolase activity"/>
    <property type="evidence" value="ECO:0007669"/>
    <property type="project" value="UniProtKB-KW"/>
</dbReference>
<dbReference type="InterPro" id="IPR029058">
    <property type="entry name" value="AB_hydrolase_fold"/>
</dbReference>
<dbReference type="Gene3D" id="3.40.50.1820">
    <property type="entry name" value="alpha/beta hydrolase"/>
    <property type="match status" value="1"/>
</dbReference>
<organism evidence="5 6">
    <name type="scientific">Murimonas intestini</name>
    <dbReference type="NCBI Taxonomy" id="1337051"/>
    <lineage>
        <taxon>Bacteria</taxon>
        <taxon>Bacillati</taxon>
        <taxon>Bacillota</taxon>
        <taxon>Clostridia</taxon>
        <taxon>Lachnospirales</taxon>
        <taxon>Lachnospiraceae</taxon>
        <taxon>Murimonas</taxon>
    </lineage>
</organism>
<dbReference type="InterPro" id="IPR002018">
    <property type="entry name" value="CarbesteraseB"/>
</dbReference>
<dbReference type="PROSITE" id="PS00122">
    <property type="entry name" value="CARBOXYLESTERASE_B_1"/>
    <property type="match status" value="1"/>
</dbReference>
<dbReference type="Proteomes" id="UP000245412">
    <property type="component" value="Unassembled WGS sequence"/>
</dbReference>
<protein>
    <recommendedName>
        <fullName evidence="3">Carboxylic ester hydrolase</fullName>
        <ecNumber evidence="3">3.1.1.-</ecNumber>
    </recommendedName>
</protein>
<name>A0AB73SZB6_9FIRM</name>
<dbReference type="EC" id="3.1.1.-" evidence="3"/>
<dbReference type="SUPFAM" id="SSF53474">
    <property type="entry name" value="alpha/beta-Hydrolases"/>
    <property type="match status" value="1"/>
</dbReference>